<proteinExistence type="predicted"/>
<keyword evidence="1" id="KW-0175">Coiled coil</keyword>
<sequence>MTTIPTGFDNLARRAETVLARSASLTGKRDAAPMQRESDGALQPLIQQIDDFEQALIRAQVSLGGERLKYLLSLEASDLKAELHRERADGRVAVCAALTPLLNQLTPSFTSSPTDNFHKKAVSESEPIDRRGQLRAADDAIATALLEIRHPNLFHDAAAHLTAVSREDFGRRVVTDELPIGRLCAAYQLGREIERRHGLSLCSCYLPHSTDAPDEALEFRLLAEPAPSIEQDMQRRHLTRSKEHVWTLAVHSEVSIQLSLFTRLFVAHLLTLTEGASTADIVRIDIASVVKKVQACVQKLLAELACTRREAMLCLSIFCSCGRIPSEDFALIYEGALPVLEALFSTLSLTRDSLGFRLLQNAFQRELYTTLEQVLEESLEGMSLDAAVRQAREISFQTVGDALVSWLQKEVSSIDKLSQHFFLYRYDDKVSDSGVRASLDTLLSHAIPGLFAALRYLYRIPTSKADPPEPRSDRVVSSKEFYRHLLLLDILSTEAYFPEFLVSLDDLEGYIRREKEAAERDLDFVKERVQRLERQLRRDFPSVTTDGDSAVGRVYTICRTWRTALTTSTELLVQAVISSIALYVHNYLLDAMSVTDGHRGSWSSNTHSLDAVLGELLRLAEEHGVSGLLENPIAPRKHEKIKQGYKEAKRRVKEAEESLSKALRQLNTAGMIRGLLEDTIALDDAASQAPERVIALDAEYQELLTTLPLTPDLPSIEINRLDQSPSESLGGPVAEFPKLLAEFDASLATCLEGVVRELDILQPQENHPALSLTRRVDLFIGEMLGTTSLFGSQSYSAQNECDGPEGGIGSPA</sequence>
<feature type="compositionally biased region" description="Basic and acidic residues" evidence="2">
    <location>
        <begin position="116"/>
        <end position="129"/>
    </location>
</feature>
<evidence type="ECO:0000313" key="4">
    <source>
        <dbReference type="Proteomes" id="UP000315496"/>
    </source>
</evidence>
<dbReference type="OrthoDB" id="10254344at2759"/>
<accession>A0A4Z1T4E8</accession>
<organism evidence="3 4">
    <name type="scientific">Giardia muris</name>
    <dbReference type="NCBI Taxonomy" id="5742"/>
    <lineage>
        <taxon>Eukaryota</taxon>
        <taxon>Metamonada</taxon>
        <taxon>Diplomonadida</taxon>
        <taxon>Hexamitidae</taxon>
        <taxon>Giardiinae</taxon>
        <taxon>Giardia</taxon>
    </lineage>
</organism>
<evidence type="ECO:0000313" key="3">
    <source>
        <dbReference type="EMBL" id="TNJ28873.1"/>
    </source>
</evidence>
<evidence type="ECO:0000256" key="1">
    <source>
        <dbReference type="SAM" id="Coils"/>
    </source>
</evidence>
<dbReference type="Proteomes" id="UP000315496">
    <property type="component" value="Chromosome 2"/>
</dbReference>
<evidence type="ECO:0000256" key="2">
    <source>
        <dbReference type="SAM" id="MobiDB-lite"/>
    </source>
</evidence>
<gene>
    <name evidence="3" type="ORF">GMRT_15535</name>
</gene>
<feature type="coiled-coil region" evidence="1">
    <location>
        <begin position="638"/>
        <end position="665"/>
    </location>
</feature>
<dbReference type="AlphaFoldDB" id="A0A4Z1T4E8"/>
<dbReference type="EMBL" id="VDLU01000002">
    <property type="protein sequence ID" value="TNJ28873.1"/>
    <property type="molecule type" value="Genomic_DNA"/>
</dbReference>
<reference evidence="3 4" key="1">
    <citation type="submission" date="2019-05" db="EMBL/GenBank/DDBJ databases">
        <title>The compact genome of Giardia muris reveals important steps in the evolution of intestinal protozoan parasites.</title>
        <authorList>
            <person name="Xu F."/>
            <person name="Jimenez-Gonzalez A."/>
            <person name="Einarsson E."/>
            <person name="Astvaldsson A."/>
            <person name="Peirasmaki D."/>
            <person name="Eckmann L."/>
            <person name="Andersson J.O."/>
            <person name="Svard S.G."/>
            <person name="Jerlstrom-Hultqvist J."/>
        </authorList>
    </citation>
    <scope>NUCLEOTIDE SEQUENCE [LARGE SCALE GENOMIC DNA]</scope>
    <source>
        <strain evidence="3 4">Roberts-Thomson</strain>
    </source>
</reference>
<dbReference type="VEuPathDB" id="GiardiaDB:GMRT_15535"/>
<comment type="caution">
    <text evidence="3">The sequence shown here is derived from an EMBL/GenBank/DDBJ whole genome shotgun (WGS) entry which is preliminary data.</text>
</comment>
<protein>
    <submittedName>
        <fullName evidence="3">Uncharacterized protein</fullName>
    </submittedName>
</protein>
<keyword evidence="4" id="KW-1185">Reference proteome</keyword>
<feature type="region of interest" description="Disordered" evidence="2">
    <location>
        <begin position="109"/>
        <end position="129"/>
    </location>
</feature>
<name>A0A4Z1T4E8_GIAMU</name>